<feature type="compositionally biased region" description="Basic and acidic residues" evidence="1">
    <location>
        <begin position="26"/>
        <end position="39"/>
    </location>
</feature>
<keyword evidence="3" id="KW-1185">Reference proteome</keyword>
<name>A0ABZ2M8C3_9BACT</name>
<dbReference type="Proteomes" id="UP001370348">
    <property type="component" value="Chromosome"/>
</dbReference>
<gene>
    <name evidence="2" type="ORF">LZC94_16140</name>
</gene>
<protein>
    <submittedName>
        <fullName evidence="2">Uncharacterized protein</fullName>
    </submittedName>
</protein>
<feature type="region of interest" description="Disordered" evidence="1">
    <location>
        <begin position="1"/>
        <end position="66"/>
    </location>
</feature>
<feature type="compositionally biased region" description="Basic residues" evidence="1">
    <location>
        <begin position="51"/>
        <end position="66"/>
    </location>
</feature>
<reference evidence="2 3" key="1">
    <citation type="submission" date="2021-12" db="EMBL/GenBank/DDBJ databases">
        <title>Discovery of the Pendulisporaceae a myxobacterial family with distinct sporulation behavior and unique specialized metabolism.</title>
        <authorList>
            <person name="Garcia R."/>
            <person name="Popoff A."/>
            <person name="Bader C.D."/>
            <person name="Loehr J."/>
            <person name="Walesch S."/>
            <person name="Walt C."/>
            <person name="Boldt J."/>
            <person name="Bunk B."/>
            <person name="Haeckl F.J.F.P.J."/>
            <person name="Gunesch A.P."/>
            <person name="Birkelbach J."/>
            <person name="Nuebel U."/>
            <person name="Pietschmann T."/>
            <person name="Bach T."/>
            <person name="Mueller R."/>
        </authorList>
    </citation>
    <scope>NUCLEOTIDE SEQUENCE [LARGE SCALE GENOMIC DNA]</scope>
    <source>
        <strain evidence="2 3">MSr11954</strain>
    </source>
</reference>
<evidence type="ECO:0000313" key="2">
    <source>
        <dbReference type="EMBL" id="WXB18754.1"/>
    </source>
</evidence>
<proteinExistence type="predicted"/>
<dbReference type="EMBL" id="CP089984">
    <property type="protein sequence ID" value="WXB18754.1"/>
    <property type="molecule type" value="Genomic_DNA"/>
</dbReference>
<dbReference type="RefSeq" id="WP_394828381.1">
    <property type="nucleotide sequence ID" value="NZ_CP089984.1"/>
</dbReference>
<evidence type="ECO:0000256" key="1">
    <source>
        <dbReference type="SAM" id="MobiDB-lite"/>
    </source>
</evidence>
<evidence type="ECO:0000313" key="3">
    <source>
        <dbReference type="Proteomes" id="UP001370348"/>
    </source>
</evidence>
<organism evidence="2 3">
    <name type="scientific">Pendulispora albinea</name>
    <dbReference type="NCBI Taxonomy" id="2741071"/>
    <lineage>
        <taxon>Bacteria</taxon>
        <taxon>Pseudomonadati</taxon>
        <taxon>Myxococcota</taxon>
        <taxon>Myxococcia</taxon>
        <taxon>Myxococcales</taxon>
        <taxon>Sorangiineae</taxon>
        <taxon>Pendulisporaceae</taxon>
        <taxon>Pendulispora</taxon>
    </lineage>
</organism>
<accession>A0ABZ2M8C3</accession>
<sequence length="66" mass="7600">MGAFFRNEIHHVMAPPCKVRNPPAPRPDECSAKHGESAHAAENQKQQQQQQKKKKKKKARRVGWSR</sequence>